<keyword evidence="1" id="KW-0472">Membrane</keyword>
<keyword evidence="3" id="KW-1185">Reference proteome</keyword>
<reference evidence="2 3" key="1">
    <citation type="submission" date="2019-03" db="EMBL/GenBank/DDBJ databases">
        <title>Genomic Encyclopedia of Type Strains, Phase IV (KMG-IV): sequencing the most valuable type-strain genomes for metagenomic binning, comparative biology and taxonomic classification.</title>
        <authorList>
            <person name="Goeker M."/>
        </authorList>
    </citation>
    <scope>NUCLEOTIDE SEQUENCE [LARGE SCALE GENOMIC DNA]</scope>
    <source>
        <strain evidence="2 3">DSM 29489</strain>
    </source>
</reference>
<name>A0A4R3KGX5_9FIRM</name>
<evidence type="ECO:0000313" key="3">
    <source>
        <dbReference type="Proteomes" id="UP000295726"/>
    </source>
</evidence>
<gene>
    <name evidence="2" type="ORF">EDD59_102242</name>
</gene>
<dbReference type="AlphaFoldDB" id="A0A4R3KGX5"/>
<feature type="transmembrane region" description="Helical" evidence="1">
    <location>
        <begin position="141"/>
        <end position="160"/>
    </location>
</feature>
<keyword evidence="1" id="KW-0812">Transmembrane</keyword>
<feature type="transmembrane region" description="Helical" evidence="1">
    <location>
        <begin position="114"/>
        <end position="135"/>
    </location>
</feature>
<evidence type="ECO:0000313" key="2">
    <source>
        <dbReference type="EMBL" id="TCS82373.1"/>
    </source>
</evidence>
<dbReference type="RefSeq" id="WP_132378659.1">
    <property type="nucleotide sequence ID" value="NZ_DAIQXH010000156.1"/>
</dbReference>
<sequence length="226" mass="25196">MAKFCNQCGRPLAEGEICRCRQQTGKAAGEKSAPDLAALCEKEIPVKQYHICNARSRICRLRQEGKIQVTNKRIIFHLSGHSWSKKVISHMEFGIDEVTGISVSNGVSFRAWDFLLGLFIGAIVMIIGCMISNPFQTRTDILAAVIVLLIYMVLLFLYAMKPSFSILIMTKHASDELTYIGNRRMAASTIEFLPGEDTDIAVRELGAVILDIQKLGDSVVEKWKVD</sequence>
<protein>
    <submittedName>
        <fullName evidence="2">Uncharacterized protein</fullName>
    </submittedName>
</protein>
<evidence type="ECO:0000256" key="1">
    <source>
        <dbReference type="SAM" id="Phobius"/>
    </source>
</evidence>
<dbReference type="Proteomes" id="UP000295726">
    <property type="component" value="Unassembled WGS sequence"/>
</dbReference>
<keyword evidence="1" id="KW-1133">Transmembrane helix</keyword>
<accession>A0A4R3KGX5</accession>
<proteinExistence type="predicted"/>
<dbReference type="EMBL" id="SLZZ01000002">
    <property type="protein sequence ID" value="TCS82373.1"/>
    <property type="molecule type" value="Genomic_DNA"/>
</dbReference>
<comment type="caution">
    <text evidence="2">The sequence shown here is derived from an EMBL/GenBank/DDBJ whole genome shotgun (WGS) entry which is preliminary data.</text>
</comment>
<dbReference type="OrthoDB" id="2067240at2"/>
<organism evidence="2 3">
    <name type="scientific">Muricomes intestini</name>
    <dbReference type="NCBI Taxonomy" id="1796634"/>
    <lineage>
        <taxon>Bacteria</taxon>
        <taxon>Bacillati</taxon>
        <taxon>Bacillota</taxon>
        <taxon>Clostridia</taxon>
        <taxon>Lachnospirales</taxon>
        <taxon>Lachnospiraceae</taxon>
        <taxon>Muricomes</taxon>
    </lineage>
</organism>